<organism evidence="1 2">
    <name type="scientific">Stentor coeruleus</name>
    <dbReference type="NCBI Taxonomy" id="5963"/>
    <lineage>
        <taxon>Eukaryota</taxon>
        <taxon>Sar</taxon>
        <taxon>Alveolata</taxon>
        <taxon>Ciliophora</taxon>
        <taxon>Postciliodesmatophora</taxon>
        <taxon>Heterotrichea</taxon>
        <taxon>Heterotrichida</taxon>
        <taxon>Stentoridae</taxon>
        <taxon>Stentor</taxon>
    </lineage>
</organism>
<proteinExistence type="predicted"/>
<evidence type="ECO:0000313" key="1">
    <source>
        <dbReference type="EMBL" id="OMJ66904.1"/>
    </source>
</evidence>
<protein>
    <recommendedName>
        <fullName evidence="3">LITAF domain-containing protein</fullName>
    </recommendedName>
</protein>
<dbReference type="Proteomes" id="UP000187209">
    <property type="component" value="Unassembled WGS sequence"/>
</dbReference>
<evidence type="ECO:0008006" key="3">
    <source>
        <dbReference type="Google" id="ProtNLM"/>
    </source>
</evidence>
<comment type="caution">
    <text evidence="1">The sequence shown here is derived from an EMBL/GenBank/DDBJ whole genome shotgun (WGS) entry which is preliminary data.</text>
</comment>
<evidence type="ECO:0000313" key="2">
    <source>
        <dbReference type="Proteomes" id="UP000187209"/>
    </source>
</evidence>
<accession>A0A1R2AQV9</accession>
<keyword evidence="2" id="KW-1185">Reference proteome</keyword>
<dbReference type="EMBL" id="MPUH01001607">
    <property type="protein sequence ID" value="OMJ66904.1"/>
    <property type="molecule type" value="Genomic_DNA"/>
</dbReference>
<gene>
    <name evidence="1" type="ORF">SteCoe_36099</name>
</gene>
<sequence>MNALEINYSSKVKFSQESNMSPDAKNHTESLNSLEFSLTRNKLPHYGNEISNHTYPSQNEPTSSIVENSDLAAIRPPFKIGERVSTVLMTSESILSRNRLHECSVHLERLCEHTNTVAQTNKFEEKVQIEEIPGLHKPVFTTHPTVAFCNRCGRDVKTKIVRVEQKIFGMNFNEILCCFAKVFGEQEILHVCSRCRNQLFRITL</sequence>
<dbReference type="AlphaFoldDB" id="A0A1R2AQV9"/>
<name>A0A1R2AQV9_9CILI</name>
<reference evidence="1 2" key="1">
    <citation type="submission" date="2016-11" db="EMBL/GenBank/DDBJ databases">
        <title>The macronuclear genome of Stentor coeruleus: a giant cell with tiny introns.</title>
        <authorList>
            <person name="Slabodnick M."/>
            <person name="Ruby J.G."/>
            <person name="Reiff S.B."/>
            <person name="Swart E.C."/>
            <person name="Gosai S."/>
            <person name="Prabakaran S."/>
            <person name="Witkowska E."/>
            <person name="Larue G.E."/>
            <person name="Fisher S."/>
            <person name="Freeman R.M."/>
            <person name="Gunawardena J."/>
            <person name="Chu W."/>
            <person name="Stover N.A."/>
            <person name="Gregory B.D."/>
            <person name="Nowacki M."/>
            <person name="Derisi J."/>
            <person name="Roy S.W."/>
            <person name="Marshall W.F."/>
            <person name="Sood P."/>
        </authorList>
    </citation>
    <scope>NUCLEOTIDE SEQUENCE [LARGE SCALE GENOMIC DNA]</scope>
    <source>
        <strain evidence="1">WM001</strain>
    </source>
</reference>